<dbReference type="KEGG" id="dez:DKM44_05700"/>
<evidence type="ECO:0000313" key="1">
    <source>
        <dbReference type="EMBL" id="AWN22783.1"/>
    </source>
</evidence>
<organism evidence="1 2">
    <name type="scientific">Deinococcus irradiatisoli</name>
    <dbReference type="NCBI Taxonomy" id="2202254"/>
    <lineage>
        <taxon>Bacteria</taxon>
        <taxon>Thermotogati</taxon>
        <taxon>Deinococcota</taxon>
        <taxon>Deinococci</taxon>
        <taxon>Deinococcales</taxon>
        <taxon>Deinococcaceae</taxon>
        <taxon>Deinococcus</taxon>
    </lineage>
</organism>
<dbReference type="RefSeq" id="WP_109826066.1">
    <property type="nucleotide sequence ID" value="NZ_CP029494.1"/>
</dbReference>
<keyword evidence="2" id="KW-1185">Reference proteome</keyword>
<evidence type="ECO:0000313" key="2">
    <source>
        <dbReference type="Proteomes" id="UP000245368"/>
    </source>
</evidence>
<protein>
    <submittedName>
        <fullName evidence="1">Segregation/condensation protein A</fullName>
    </submittedName>
</protein>
<proteinExistence type="predicted"/>
<gene>
    <name evidence="1" type="ORF">DKM44_05700</name>
</gene>
<accession>A0A2Z3JC98</accession>
<reference evidence="1 2" key="1">
    <citation type="submission" date="2018-05" db="EMBL/GenBank/DDBJ databases">
        <title>Complete Genome Sequence of Deinococcus sp. strain 17bor-2.</title>
        <authorList>
            <person name="Srinivasan S."/>
        </authorList>
    </citation>
    <scope>NUCLEOTIDE SEQUENCE [LARGE SCALE GENOMIC DNA]</scope>
    <source>
        <strain evidence="1 2">17bor-2</strain>
    </source>
</reference>
<sequence length="252" mass="26948">MTAAAFAPAPVSAEAGALIFTFGDFSGSLGDLASLLRAGRRRPEEVPLLVLTRQVLARVAAQQLSPDEHAELLPALAGVIALKARLLLPPKDSVPVETGDDWDGDMLDDVLEGVEALAELDALVALLAQRRSERQGLIAARPLELALPRRPRPPAGELGLARLVKAARTAVREVQVPLLARERLTLAGALRALSAFGSRLGRFTFLSVPVADWGERATYFSALLEGVKDGTFQVEQPEAFADIEVRHREGGT</sequence>
<dbReference type="Proteomes" id="UP000245368">
    <property type="component" value="Chromosome"/>
</dbReference>
<dbReference type="EMBL" id="CP029494">
    <property type="protein sequence ID" value="AWN22783.1"/>
    <property type="molecule type" value="Genomic_DNA"/>
</dbReference>
<dbReference type="AlphaFoldDB" id="A0A2Z3JC98"/>
<name>A0A2Z3JC98_9DEIO</name>
<dbReference type="OrthoDB" id="63033at2"/>